<dbReference type="OrthoDB" id="5477114at2"/>
<feature type="coiled-coil region" evidence="1">
    <location>
        <begin position="269"/>
        <end position="300"/>
    </location>
</feature>
<dbReference type="GO" id="GO:0005525">
    <property type="term" value="F:GTP binding"/>
    <property type="evidence" value="ECO:0007669"/>
    <property type="project" value="InterPro"/>
</dbReference>
<dbReference type="PANTHER" id="PTHR42714:SF6">
    <property type="entry name" value="TRANSLATION INITIATION FACTOR IF-2"/>
    <property type="match status" value="1"/>
</dbReference>
<dbReference type="SUPFAM" id="SSF52540">
    <property type="entry name" value="P-loop containing nucleoside triphosphate hydrolases"/>
    <property type="match status" value="1"/>
</dbReference>
<evidence type="ECO:0000313" key="4">
    <source>
        <dbReference type="Proteomes" id="UP000186156"/>
    </source>
</evidence>
<dbReference type="GO" id="GO:0002098">
    <property type="term" value="P:tRNA wobble uridine modification"/>
    <property type="evidence" value="ECO:0007669"/>
    <property type="project" value="TreeGrafter"/>
</dbReference>
<dbReference type="AlphaFoldDB" id="A0A1N7LZP4"/>
<organism evidence="3 4">
    <name type="scientific">Alicyclobacillus vulcanalis</name>
    <dbReference type="NCBI Taxonomy" id="252246"/>
    <lineage>
        <taxon>Bacteria</taxon>
        <taxon>Bacillati</taxon>
        <taxon>Bacillota</taxon>
        <taxon>Bacilli</taxon>
        <taxon>Bacillales</taxon>
        <taxon>Alicyclobacillaceae</taxon>
        <taxon>Alicyclobacillus</taxon>
    </lineage>
</organism>
<dbReference type="CDD" id="cd09912">
    <property type="entry name" value="DLP_2"/>
    <property type="match status" value="1"/>
</dbReference>
<dbReference type="Proteomes" id="UP000186156">
    <property type="component" value="Unassembled WGS sequence"/>
</dbReference>
<dbReference type="STRING" id="252246.SAMN05421799_104109"/>
<accession>A0A1N7LZP4</accession>
<dbReference type="PANTHER" id="PTHR42714">
    <property type="entry name" value="TRNA MODIFICATION GTPASE GTPBP3"/>
    <property type="match status" value="1"/>
</dbReference>
<sequence>MSSPTTSAPHVAHRFLDVADWLEAKGASRYAERIRSIFADSGALTTYTAAFCGLFSAGKSSLVGALSGTHLKTGANPTTAEVEAVEIATKRGTLRLLDTPGIDSTDDRHREATMNALYQADLVVVVTDYQHVEADSNLELLQMFAESEKPLLFVVHQIDKHLEAELSFDEFAASVRDLAADYGVDPSRVFFTSVRPSPYSQLDELRAYLVQSAESGLGTGGEPMLRRLIEVAREGVSACYEAELAARAQAVEIACGRAPQTLDEAREWLWDAKRRAEALAQEAEERRQDAKRRAEALCDGWLRTVDLAQIAPYETAEKGRRYIESLRPDFKVGVFRAAKKTDAEREARLAAFVRDLAEKVENFLTRPLSAEMAQQIRDLGLGAAAEQRLIERCQGLRVHIDEAYVQACVKPGSLVSTEYGHQFVRDVQDRVRREMRAQVQTLAEELWASIEDKIREEEAKRLAEREAADARCRALRSYVEYGEQYENALASVTQGEVPRDE</sequence>
<protein>
    <submittedName>
        <fullName evidence="3">Small GTP-binding protein domain-containing protein</fullName>
    </submittedName>
</protein>
<dbReference type="GO" id="GO:0030488">
    <property type="term" value="P:tRNA methylation"/>
    <property type="evidence" value="ECO:0007669"/>
    <property type="project" value="TreeGrafter"/>
</dbReference>
<reference evidence="4" key="1">
    <citation type="submission" date="2017-01" db="EMBL/GenBank/DDBJ databases">
        <authorList>
            <person name="Varghese N."/>
            <person name="Submissions S."/>
        </authorList>
    </citation>
    <scope>NUCLEOTIDE SEQUENCE [LARGE SCALE GENOMIC DNA]</scope>
    <source>
        <strain evidence="4">DSM 16176</strain>
    </source>
</reference>
<gene>
    <name evidence="3" type="ORF">SAMN05421799_104109</name>
</gene>
<name>A0A1N7LZP4_9BACL</name>
<evidence type="ECO:0000259" key="2">
    <source>
        <dbReference type="Pfam" id="PF01926"/>
    </source>
</evidence>
<dbReference type="RefSeq" id="WP_076346197.1">
    <property type="nucleotide sequence ID" value="NZ_FTOO01000004.1"/>
</dbReference>
<dbReference type="GO" id="GO:0005737">
    <property type="term" value="C:cytoplasm"/>
    <property type="evidence" value="ECO:0007669"/>
    <property type="project" value="TreeGrafter"/>
</dbReference>
<dbReference type="Gene3D" id="3.40.50.300">
    <property type="entry name" value="P-loop containing nucleotide triphosphate hydrolases"/>
    <property type="match status" value="1"/>
</dbReference>
<keyword evidence="1" id="KW-0175">Coiled coil</keyword>
<evidence type="ECO:0000256" key="1">
    <source>
        <dbReference type="SAM" id="Coils"/>
    </source>
</evidence>
<feature type="domain" description="G" evidence="2">
    <location>
        <begin position="49"/>
        <end position="156"/>
    </location>
</feature>
<proteinExistence type="predicted"/>
<dbReference type="InterPro" id="IPR027417">
    <property type="entry name" value="P-loop_NTPase"/>
</dbReference>
<dbReference type="Pfam" id="PF01926">
    <property type="entry name" value="MMR_HSR1"/>
    <property type="match status" value="1"/>
</dbReference>
<dbReference type="EMBL" id="FTOO01000004">
    <property type="protein sequence ID" value="SIS79315.1"/>
    <property type="molecule type" value="Genomic_DNA"/>
</dbReference>
<dbReference type="InterPro" id="IPR006073">
    <property type="entry name" value="GTP-bd"/>
</dbReference>
<evidence type="ECO:0000313" key="3">
    <source>
        <dbReference type="EMBL" id="SIS79315.1"/>
    </source>
</evidence>
<keyword evidence="4" id="KW-1185">Reference proteome</keyword>